<dbReference type="Gene3D" id="1.10.10.10">
    <property type="entry name" value="Winged helix-like DNA-binding domain superfamily/Winged helix DNA-binding domain"/>
    <property type="match status" value="1"/>
</dbReference>
<protein>
    <recommendedName>
        <fullName evidence="5">Heat-inducible transcription repressor HrcA</fullName>
    </recommendedName>
</protein>
<evidence type="ECO:0000313" key="8">
    <source>
        <dbReference type="EMBL" id="RKQ88602.1"/>
    </source>
</evidence>
<dbReference type="EMBL" id="RBIJ01000001">
    <property type="protein sequence ID" value="RKQ88602.1"/>
    <property type="molecule type" value="Genomic_DNA"/>
</dbReference>
<dbReference type="GO" id="GO:0045892">
    <property type="term" value="P:negative regulation of DNA-templated transcription"/>
    <property type="evidence" value="ECO:0007669"/>
    <property type="project" value="UniProtKB-UniRule"/>
</dbReference>
<dbReference type="PIRSF" id="PIRSF005485">
    <property type="entry name" value="HrcA"/>
    <property type="match status" value="1"/>
</dbReference>
<keyword evidence="3 5" id="KW-0346">Stress response</keyword>
<evidence type="ECO:0000256" key="4">
    <source>
        <dbReference type="ARBA" id="ARBA00023163"/>
    </source>
</evidence>
<proteinExistence type="inferred from homology"/>
<keyword evidence="9" id="KW-1185">Reference proteome</keyword>
<sequence>MELLNERQEAILRAVVELHVRFAEPVGSRTIAKLAGIPLSPATIRNEMADLEEMGYLEQPHTSAGRIPSEKGYRYYVDHILPAVEEAFSVDEGVLERLLRLPYEEAERALREAAEVLAALTDYAVVALGPDVDEAKLYHLEFIPLEGNRIVAILVTEDGRVFHRTSLLPEGVPRDVVEDFVRTAARHLRGKDLRHVPPAIYAELAEALARNAEARERAAEFLRRIFDLPSASPVHLEGTTRLLAHPEFRSVEAVREFLGLIEREELLRSLLEPPAPGIVVRIGGENEFREARRYAIVSAALVEGGTRLGTIGVIGPVRMEYGRVLALLNTLLGFFFERGREGEAGLETRAKAEGDVRHLAARESSEGESEAQRAR</sequence>
<dbReference type="Gene3D" id="3.30.390.60">
    <property type="entry name" value="Heat-inducible transcription repressor hrca homolog, domain 3"/>
    <property type="match status" value="1"/>
</dbReference>
<dbReference type="Pfam" id="PF01628">
    <property type="entry name" value="HrcA"/>
    <property type="match status" value="1"/>
</dbReference>
<comment type="caution">
    <text evidence="8">The sequence shown here is derived from an EMBL/GenBank/DDBJ whole genome shotgun (WGS) entry which is preliminary data.</text>
</comment>
<evidence type="ECO:0000259" key="7">
    <source>
        <dbReference type="Pfam" id="PF01628"/>
    </source>
</evidence>
<dbReference type="RefSeq" id="WP_170143464.1">
    <property type="nucleotide sequence ID" value="NZ_RBIJ01000001.1"/>
</dbReference>
<dbReference type="SUPFAM" id="SSF55781">
    <property type="entry name" value="GAF domain-like"/>
    <property type="match status" value="1"/>
</dbReference>
<comment type="function">
    <text evidence="5">Negative regulator of class I heat shock genes (grpE-dnaK-dnaJ and groELS operons). Prevents heat-shock induction of these operons.</text>
</comment>
<dbReference type="Gene3D" id="3.30.450.40">
    <property type="match status" value="1"/>
</dbReference>
<dbReference type="GO" id="GO:0003677">
    <property type="term" value="F:DNA binding"/>
    <property type="evidence" value="ECO:0007669"/>
    <property type="project" value="InterPro"/>
</dbReference>
<evidence type="ECO:0000256" key="3">
    <source>
        <dbReference type="ARBA" id="ARBA00023016"/>
    </source>
</evidence>
<keyword evidence="4 5" id="KW-0804">Transcription</keyword>
<keyword evidence="2 5" id="KW-0805">Transcription regulation</keyword>
<dbReference type="HAMAP" id="MF_00081">
    <property type="entry name" value="HrcA"/>
    <property type="match status" value="1"/>
</dbReference>
<evidence type="ECO:0000256" key="1">
    <source>
        <dbReference type="ARBA" id="ARBA00022491"/>
    </source>
</evidence>
<dbReference type="AlphaFoldDB" id="A0A660L6Y8"/>
<reference evidence="8 9" key="1">
    <citation type="submission" date="2018-10" db="EMBL/GenBank/DDBJ databases">
        <title>Genomic Encyclopedia of Type Strains, Phase IV (KMG-IV): sequencing the most valuable type-strain genomes for metagenomic binning, comparative biology and taxonomic classification.</title>
        <authorList>
            <person name="Goeker M."/>
        </authorList>
    </citation>
    <scope>NUCLEOTIDE SEQUENCE [LARGE SCALE GENOMIC DNA]</scope>
    <source>
        <strain evidence="8 9">DSM 22653</strain>
    </source>
</reference>
<evidence type="ECO:0000256" key="2">
    <source>
        <dbReference type="ARBA" id="ARBA00023015"/>
    </source>
</evidence>
<evidence type="ECO:0000256" key="6">
    <source>
        <dbReference type="SAM" id="MobiDB-lite"/>
    </source>
</evidence>
<dbReference type="InterPro" id="IPR036390">
    <property type="entry name" value="WH_DNA-bd_sf"/>
</dbReference>
<dbReference type="InterPro" id="IPR036388">
    <property type="entry name" value="WH-like_DNA-bd_sf"/>
</dbReference>
<accession>A0A660L6Y8</accession>
<evidence type="ECO:0000256" key="5">
    <source>
        <dbReference type="HAMAP-Rule" id="MF_00081"/>
    </source>
</evidence>
<keyword evidence="1 5" id="KW-0678">Repressor</keyword>
<dbReference type="InterPro" id="IPR002571">
    <property type="entry name" value="HrcA"/>
</dbReference>
<feature type="region of interest" description="Disordered" evidence="6">
    <location>
        <begin position="355"/>
        <end position="375"/>
    </location>
</feature>
<organism evidence="8 9">
    <name type="scientific">Brockia lithotrophica</name>
    <dbReference type="NCBI Taxonomy" id="933949"/>
    <lineage>
        <taxon>Bacteria</taxon>
        <taxon>Bacillati</taxon>
        <taxon>Bacillota</taxon>
        <taxon>Bacilli</taxon>
        <taxon>Bacillales</taxon>
        <taxon>Bacillales Family X. Incertae Sedis</taxon>
        <taxon>Brockia</taxon>
    </lineage>
</organism>
<dbReference type="SUPFAM" id="SSF46785">
    <property type="entry name" value="Winged helix' DNA-binding domain"/>
    <property type="match status" value="1"/>
</dbReference>
<dbReference type="InterPro" id="IPR023120">
    <property type="entry name" value="WHTH_transcript_rep_HrcA_IDD"/>
</dbReference>
<dbReference type="PANTHER" id="PTHR34824:SF1">
    <property type="entry name" value="HEAT-INDUCIBLE TRANSCRIPTION REPRESSOR HRCA"/>
    <property type="match status" value="1"/>
</dbReference>
<dbReference type="InterPro" id="IPR029016">
    <property type="entry name" value="GAF-like_dom_sf"/>
</dbReference>
<dbReference type="NCBIfam" id="TIGR00331">
    <property type="entry name" value="hrcA"/>
    <property type="match status" value="1"/>
</dbReference>
<gene>
    <name evidence="5" type="primary">hrcA</name>
    <name evidence="8" type="ORF">C7438_0241</name>
</gene>
<dbReference type="Proteomes" id="UP000267019">
    <property type="component" value="Unassembled WGS sequence"/>
</dbReference>
<dbReference type="InterPro" id="IPR021153">
    <property type="entry name" value="HrcA_C"/>
</dbReference>
<name>A0A660L6Y8_9BACL</name>
<feature type="domain" description="Heat-inducible transcription repressor HrcA C-terminal" evidence="7">
    <location>
        <begin position="108"/>
        <end position="324"/>
    </location>
</feature>
<dbReference type="PANTHER" id="PTHR34824">
    <property type="entry name" value="HEAT-INDUCIBLE TRANSCRIPTION REPRESSOR HRCA"/>
    <property type="match status" value="1"/>
</dbReference>
<evidence type="ECO:0000313" key="9">
    <source>
        <dbReference type="Proteomes" id="UP000267019"/>
    </source>
</evidence>
<comment type="similarity">
    <text evidence="5">Belongs to the HrcA family.</text>
</comment>